<dbReference type="InterPro" id="IPR013126">
    <property type="entry name" value="Hsp_70_fam"/>
</dbReference>
<reference evidence="7 8" key="1">
    <citation type="submission" date="2019-09" db="EMBL/GenBank/DDBJ databases">
        <title>Phylogeny of genus Pseudoclavibacter and closely related genus.</title>
        <authorList>
            <person name="Li Y."/>
        </authorList>
    </citation>
    <scope>NUCLEOTIDE SEQUENCE [LARGE SCALE GENOMIC DNA]</scope>
    <source>
        <strain evidence="7 8">DSM 23821</strain>
    </source>
</reference>
<dbReference type="GO" id="GO:0005524">
    <property type="term" value="F:ATP binding"/>
    <property type="evidence" value="ECO:0007669"/>
    <property type="project" value="UniProtKB-KW"/>
</dbReference>
<keyword evidence="3 6" id="KW-0067">ATP-binding</keyword>
<evidence type="ECO:0000256" key="6">
    <source>
        <dbReference type="RuleBase" id="RU003322"/>
    </source>
</evidence>
<dbReference type="PROSITE" id="PS00329">
    <property type="entry name" value="HSP70_2"/>
    <property type="match status" value="1"/>
</dbReference>
<dbReference type="SUPFAM" id="SSF53067">
    <property type="entry name" value="Actin-like ATPase domain"/>
    <property type="match status" value="2"/>
</dbReference>
<protein>
    <submittedName>
        <fullName evidence="7">Hsp70 family protein</fullName>
    </submittedName>
</protein>
<keyword evidence="8" id="KW-1185">Reference proteome</keyword>
<evidence type="ECO:0000256" key="1">
    <source>
        <dbReference type="ARBA" id="ARBA00007381"/>
    </source>
</evidence>
<keyword evidence="2 6" id="KW-0547">Nucleotide-binding</keyword>
<dbReference type="OrthoDB" id="9766019at2"/>
<evidence type="ECO:0000256" key="2">
    <source>
        <dbReference type="ARBA" id="ARBA00022741"/>
    </source>
</evidence>
<dbReference type="Proteomes" id="UP000467240">
    <property type="component" value="Unassembled WGS sequence"/>
</dbReference>
<gene>
    <name evidence="7" type="ORF">F8O01_04390</name>
</gene>
<evidence type="ECO:0000313" key="8">
    <source>
        <dbReference type="Proteomes" id="UP000467240"/>
    </source>
</evidence>
<sequence length="518" mass="55149">MRLGIDFGTTRTVVAVSDRGNYPVVTFEDTDGDPHSYVPSVVAEVDGRLVHGFEAERASSVGAPTLRSVKRILSAPDATADTPVTVGAITLPLLEVLTSYFVALRRSMRDASSLTSTPGAVESIDAHTDVCVAAVPAHAHSGQRMLTIDALAAAGFTVERLVNEPSAAGFEYTHHRASTLNAQRSNVLVFDLGGGTFDASLVSVVGEHHDVVASLGRADVGGDDFDHVLARVACEHAGVDFDALSPTARGDLLLQAREAKERIAPQSRRILLDVAGEAVTVPVDEFYARSEPLVEAAMETMAPLSERLQRGEHGDADVAGIYVVGGASSLPLIPRMLRERFGRRVHRSPVPSSSTAIGLAIAADHTSPFELRDRTSLGFGVFREADAGERVAFDPVFVPGIPIPDGDAIVRARRYRPEHNVGVYRFVEFSSLAEGHPNGLVFPAGDLRVPFDGSLTADAITEGVRVHRDGTGPLVEERFELDRNGIISVRVDNLDAGTSYVPALRRRGGAGVPAQQPA</sequence>
<evidence type="ECO:0000313" key="7">
    <source>
        <dbReference type="EMBL" id="KAB1660166.1"/>
    </source>
</evidence>
<dbReference type="Gene3D" id="3.30.420.40">
    <property type="match status" value="2"/>
</dbReference>
<dbReference type="InterPro" id="IPR043129">
    <property type="entry name" value="ATPase_NBD"/>
</dbReference>
<dbReference type="InterPro" id="IPR018181">
    <property type="entry name" value="Heat_shock_70_CS"/>
</dbReference>
<dbReference type="RefSeq" id="WP_158039662.1">
    <property type="nucleotide sequence ID" value="NZ_JACCFV010000001.1"/>
</dbReference>
<proteinExistence type="inferred from homology"/>
<dbReference type="EMBL" id="WBJZ01000004">
    <property type="protein sequence ID" value="KAB1660166.1"/>
    <property type="molecule type" value="Genomic_DNA"/>
</dbReference>
<keyword evidence="5" id="KW-0143">Chaperone</keyword>
<dbReference type="PRINTS" id="PR00301">
    <property type="entry name" value="HEATSHOCK70"/>
</dbReference>
<dbReference type="Gene3D" id="3.90.640.10">
    <property type="entry name" value="Actin, Chain A, domain 4"/>
    <property type="match status" value="1"/>
</dbReference>
<evidence type="ECO:0000256" key="3">
    <source>
        <dbReference type="ARBA" id="ARBA00022840"/>
    </source>
</evidence>
<accession>A0A7J5C074</accession>
<evidence type="ECO:0000256" key="5">
    <source>
        <dbReference type="ARBA" id="ARBA00023186"/>
    </source>
</evidence>
<dbReference type="AlphaFoldDB" id="A0A7J5C074"/>
<evidence type="ECO:0000256" key="4">
    <source>
        <dbReference type="ARBA" id="ARBA00023016"/>
    </source>
</evidence>
<name>A0A7J5C074_9MICO</name>
<dbReference type="Pfam" id="PF00012">
    <property type="entry name" value="HSP70"/>
    <property type="match status" value="1"/>
</dbReference>
<dbReference type="GO" id="GO:0140662">
    <property type="term" value="F:ATP-dependent protein folding chaperone"/>
    <property type="evidence" value="ECO:0007669"/>
    <property type="project" value="InterPro"/>
</dbReference>
<comment type="caution">
    <text evidence="7">The sequence shown here is derived from an EMBL/GenBank/DDBJ whole genome shotgun (WGS) entry which is preliminary data.</text>
</comment>
<dbReference type="PANTHER" id="PTHR19375">
    <property type="entry name" value="HEAT SHOCK PROTEIN 70KDA"/>
    <property type="match status" value="1"/>
</dbReference>
<keyword evidence="4" id="KW-0346">Stress response</keyword>
<comment type="similarity">
    <text evidence="1 6">Belongs to the heat shock protein 70 family.</text>
</comment>
<organism evidence="7 8">
    <name type="scientific">Pseudoclavibacter chungangensis</name>
    <dbReference type="NCBI Taxonomy" id="587635"/>
    <lineage>
        <taxon>Bacteria</taxon>
        <taxon>Bacillati</taxon>
        <taxon>Actinomycetota</taxon>
        <taxon>Actinomycetes</taxon>
        <taxon>Micrococcales</taxon>
        <taxon>Microbacteriaceae</taxon>
        <taxon>Pseudoclavibacter</taxon>
    </lineage>
</organism>